<dbReference type="EMBL" id="JASFZW010000001">
    <property type="protein sequence ID" value="KAK2080846.1"/>
    <property type="molecule type" value="Genomic_DNA"/>
</dbReference>
<evidence type="ECO:0000256" key="2">
    <source>
        <dbReference type="ARBA" id="ARBA00022490"/>
    </source>
</evidence>
<feature type="domain" description="CS" evidence="3">
    <location>
        <begin position="584"/>
        <end position="671"/>
    </location>
</feature>
<dbReference type="CDD" id="cd06467">
    <property type="entry name" value="p23_NUDC_like"/>
    <property type="match status" value="1"/>
</dbReference>
<reference evidence="4" key="1">
    <citation type="submission" date="2021-01" db="EMBL/GenBank/DDBJ databases">
        <authorList>
            <person name="Eckstrom K.M.E."/>
        </authorList>
    </citation>
    <scope>NUCLEOTIDE SEQUENCE</scope>
    <source>
        <strain evidence="4">UVCC 0001</strain>
    </source>
</reference>
<dbReference type="InterPro" id="IPR008978">
    <property type="entry name" value="HSP20-like_chaperone"/>
</dbReference>
<dbReference type="GO" id="GO:0051082">
    <property type="term" value="F:unfolded protein binding"/>
    <property type="evidence" value="ECO:0007669"/>
    <property type="project" value="TreeGrafter"/>
</dbReference>
<evidence type="ECO:0000313" key="5">
    <source>
        <dbReference type="Proteomes" id="UP001255856"/>
    </source>
</evidence>
<keyword evidence="5" id="KW-1185">Reference proteome</keyword>
<comment type="subcellular location">
    <subcellularLocation>
        <location evidence="1">Cytoplasm</location>
    </subcellularLocation>
</comment>
<dbReference type="Gene3D" id="2.60.40.790">
    <property type="match status" value="1"/>
</dbReference>
<dbReference type="PROSITE" id="PS51203">
    <property type="entry name" value="CS"/>
    <property type="match status" value="1"/>
</dbReference>
<protein>
    <recommendedName>
        <fullName evidence="3">CS domain-containing protein</fullName>
    </recommendedName>
</protein>
<dbReference type="GO" id="GO:0005737">
    <property type="term" value="C:cytoplasm"/>
    <property type="evidence" value="ECO:0007669"/>
    <property type="project" value="UniProtKB-SubCell"/>
</dbReference>
<gene>
    <name evidence="4" type="ORF">QBZ16_000700</name>
</gene>
<dbReference type="InterPro" id="IPR007052">
    <property type="entry name" value="CS_dom"/>
</dbReference>
<dbReference type="SUPFAM" id="SSF49764">
    <property type="entry name" value="HSP20-like chaperones"/>
    <property type="match status" value="1"/>
</dbReference>
<dbReference type="PANTHER" id="PTHR12356">
    <property type="entry name" value="NUCLEAR MOVEMENT PROTEIN NUDC"/>
    <property type="match status" value="1"/>
</dbReference>
<proteinExistence type="predicted"/>
<evidence type="ECO:0000256" key="1">
    <source>
        <dbReference type="ARBA" id="ARBA00004496"/>
    </source>
</evidence>
<dbReference type="AlphaFoldDB" id="A0AAD9IN98"/>
<name>A0AAD9IN98_PROWI</name>
<sequence length="741" mass="79307">MGVQSLVQYGLGDWPAALRDAEAVLECAGPEHACFHKAVYRSITLERDLVGEEEEGEEVDTGAALDEMIKGLEAHPGFLLLEERRCSRVLLALLPAYPDKVASVLRAAHAARDDGPGSRVLWQDPWLAGQLLAVPLLSTACALPQTLLQSLQRIGAGAKGAAVDADWVRAASGALAAFARSAPQLFAPGSTDGRPAAGTPEPLRVAAGTFLALADADLTSSSDAQTIDAASAAQLPEAERRALEELQKKRAAVYNPDLVSCRHALLDLVAQLVVADGFSASAACIADLLRVARTLHEASPQRMVRAGAAGEMRYEKRRFTADFADNPAGDFLLRLDLPGSLRAAPGIAGKETLLLRVLALVQEAARRRAPFAKRLARQDGTGELLRELLVYADAETRGTARDLAAALCAAGEADIGLSSPTSLVLVCSALAVPVPGDQTRACAHMVELLPAASDEEFQDTVSAPCLWAALRALCNDCQAGPLPDGRWKELIRALLKRSSSKSSWPHGLAWDNVEDALRTWLLEQAKPAPAQQAFPSLPRGFLAGDSAPLDATEADVADLQDVFDSSTAIPPATRKARAAWLALPQEARVRWSQASSDVSCFLAVPRGTRAAEISVQSDGSKLAVRLGWYGSLLDAELWADIKAAELHWCLEDEELHVLMPKRAGGWWKALTKGGTERSYHELLHEAVNADEPVTAYDELSEEAKDLIDSIRERQAYIAAGMLDPEGFDDFRVVIGENSLQG</sequence>
<dbReference type="Pfam" id="PF04969">
    <property type="entry name" value="CS"/>
    <property type="match status" value="1"/>
</dbReference>
<comment type="caution">
    <text evidence="4">The sequence shown here is derived from an EMBL/GenBank/DDBJ whole genome shotgun (WGS) entry which is preliminary data.</text>
</comment>
<dbReference type="Proteomes" id="UP001255856">
    <property type="component" value="Unassembled WGS sequence"/>
</dbReference>
<keyword evidence="2" id="KW-0963">Cytoplasm</keyword>
<organism evidence="4 5">
    <name type="scientific">Prototheca wickerhamii</name>
    <dbReference type="NCBI Taxonomy" id="3111"/>
    <lineage>
        <taxon>Eukaryota</taxon>
        <taxon>Viridiplantae</taxon>
        <taxon>Chlorophyta</taxon>
        <taxon>core chlorophytes</taxon>
        <taxon>Trebouxiophyceae</taxon>
        <taxon>Chlorellales</taxon>
        <taxon>Chlorellaceae</taxon>
        <taxon>Prototheca</taxon>
    </lineage>
</organism>
<accession>A0AAD9IN98</accession>
<dbReference type="GO" id="GO:0006457">
    <property type="term" value="P:protein folding"/>
    <property type="evidence" value="ECO:0007669"/>
    <property type="project" value="TreeGrafter"/>
</dbReference>
<evidence type="ECO:0000259" key="3">
    <source>
        <dbReference type="PROSITE" id="PS51203"/>
    </source>
</evidence>
<dbReference type="PANTHER" id="PTHR12356:SF3">
    <property type="entry name" value="NUCLEAR MIGRATION PROTEIN NUDC"/>
    <property type="match status" value="1"/>
</dbReference>
<dbReference type="InterPro" id="IPR037898">
    <property type="entry name" value="NudC_fam"/>
</dbReference>
<evidence type="ECO:0000313" key="4">
    <source>
        <dbReference type="EMBL" id="KAK2080846.1"/>
    </source>
</evidence>